<comment type="cofactor">
    <cofactor evidence="8">
        <name>Zn(2+)</name>
        <dbReference type="ChEBI" id="CHEBI:29105"/>
    </cofactor>
    <text evidence="8">Binds 2 Zn(2+) ions.</text>
</comment>
<dbReference type="InterPro" id="IPR036866">
    <property type="entry name" value="RibonucZ/Hydroxyglut_hydro"/>
</dbReference>
<dbReference type="PANTHER" id="PTHR46018:SF2">
    <property type="entry name" value="ZINC PHOSPHODIESTERASE ELAC PROTEIN 1"/>
    <property type="match status" value="1"/>
</dbReference>
<protein>
    <recommendedName>
        <fullName evidence="8">Ribonuclease Z</fullName>
        <shortName evidence="8">RNase Z</shortName>
        <ecNumber evidence="8">3.1.26.11</ecNumber>
    </recommendedName>
    <alternativeName>
        <fullName evidence="8">tRNA 3 endonuclease</fullName>
    </alternativeName>
    <alternativeName>
        <fullName evidence="8">tRNase Z</fullName>
    </alternativeName>
</protein>
<dbReference type="Pfam" id="PF23023">
    <property type="entry name" value="Anti-Pycsar_Apyc1"/>
    <property type="match status" value="1"/>
</dbReference>
<evidence type="ECO:0000256" key="1">
    <source>
        <dbReference type="ARBA" id="ARBA00011738"/>
    </source>
</evidence>
<gene>
    <name evidence="8" type="primary">rnz</name>
    <name evidence="9" type="ORF">JKP34_15665</name>
</gene>
<keyword evidence="4 8" id="KW-0479">Metal-binding</keyword>
<evidence type="ECO:0000256" key="3">
    <source>
        <dbReference type="ARBA" id="ARBA00022722"/>
    </source>
</evidence>
<feature type="binding site" evidence="8">
    <location>
        <position position="62"/>
    </location>
    <ligand>
        <name>Zn(2+)</name>
        <dbReference type="ChEBI" id="CHEBI:29105"/>
        <label>1</label>
        <note>catalytic</note>
    </ligand>
</feature>
<accession>A0A937AAN8</accession>
<keyword evidence="5 8" id="KW-0255">Endonuclease</keyword>
<evidence type="ECO:0000256" key="5">
    <source>
        <dbReference type="ARBA" id="ARBA00022759"/>
    </source>
</evidence>
<feature type="active site" description="Proton acceptor" evidence="8">
    <location>
        <position position="66"/>
    </location>
</feature>
<feature type="binding site" evidence="8">
    <location>
        <position position="67"/>
    </location>
    <ligand>
        <name>Zn(2+)</name>
        <dbReference type="ChEBI" id="CHEBI:29105"/>
        <label>2</label>
        <note>catalytic</note>
    </ligand>
</feature>
<dbReference type="CDD" id="cd07717">
    <property type="entry name" value="RNaseZ_ZiPD-like_MBL-fold"/>
    <property type="match status" value="1"/>
</dbReference>
<evidence type="ECO:0000256" key="4">
    <source>
        <dbReference type="ARBA" id="ARBA00022723"/>
    </source>
</evidence>
<comment type="catalytic activity">
    <reaction evidence="8">
        <text>Endonucleolytic cleavage of RNA, removing extra 3' nucleotides from tRNA precursor, generating 3' termini of tRNAs. A 3'-hydroxy group is left at the tRNA terminus and a 5'-phosphoryl group is left at the trailer molecule.</text>
        <dbReference type="EC" id="3.1.26.11"/>
    </reaction>
</comment>
<dbReference type="GO" id="GO:0042781">
    <property type="term" value="F:3'-tRNA processing endoribonuclease activity"/>
    <property type="evidence" value="ECO:0007669"/>
    <property type="project" value="UniProtKB-UniRule"/>
</dbReference>
<evidence type="ECO:0000256" key="6">
    <source>
        <dbReference type="ARBA" id="ARBA00022801"/>
    </source>
</evidence>
<keyword evidence="7 8" id="KW-0862">Zinc</keyword>
<dbReference type="NCBIfam" id="NF000801">
    <property type="entry name" value="PRK00055.1-3"/>
    <property type="match status" value="1"/>
</dbReference>
<comment type="similarity">
    <text evidence="8">Belongs to the RNase Z family.</text>
</comment>
<keyword evidence="6 8" id="KW-0378">Hydrolase</keyword>
<proteinExistence type="inferred from homology"/>
<comment type="caution">
    <text evidence="9">The sequence shown here is derived from an EMBL/GenBank/DDBJ whole genome shotgun (WGS) entry which is preliminary data.</text>
</comment>
<feature type="binding site" evidence="8">
    <location>
        <position position="213"/>
    </location>
    <ligand>
        <name>Zn(2+)</name>
        <dbReference type="ChEBI" id="CHEBI:29105"/>
        <label>1</label>
        <note>catalytic</note>
    </ligand>
</feature>
<keyword evidence="10" id="KW-1185">Reference proteome</keyword>
<feature type="binding site" evidence="8">
    <location>
        <position position="66"/>
    </location>
    <ligand>
        <name>Zn(2+)</name>
        <dbReference type="ChEBI" id="CHEBI:29105"/>
        <label>2</label>
        <note>catalytic</note>
    </ligand>
</feature>
<dbReference type="HAMAP" id="MF_01818">
    <property type="entry name" value="RNase_Z_BN"/>
    <property type="match status" value="1"/>
</dbReference>
<keyword evidence="3 8" id="KW-0540">Nuclease</keyword>
<dbReference type="GO" id="GO:0008270">
    <property type="term" value="F:zinc ion binding"/>
    <property type="evidence" value="ECO:0007669"/>
    <property type="project" value="UniProtKB-UniRule"/>
</dbReference>
<dbReference type="RefSeq" id="WP_201923543.1">
    <property type="nucleotide sequence ID" value="NZ_JAERQG010000004.1"/>
</dbReference>
<feature type="binding site" evidence="8">
    <location>
        <position position="64"/>
    </location>
    <ligand>
        <name>Zn(2+)</name>
        <dbReference type="ChEBI" id="CHEBI:29105"/>
        <label>1</label>
        <note>catalytic</note>
    </ligand>
</feature>
<evidence type="ECO:0000256" key="8">
    <source>
        <dbReference type="HAMAP-Rule" id="MF_01818"/>
    </source>
</evidence>
<feature type="binding site" evidence="8">
    <location>
        <position position="271"/>
    </location>
    <ligand>
        <name>Zn(2+)</name>
        <dbReference type="ChEBI" id="CHEBI:29105"/>
        <label>2</label>
        <note>catalytic</note>
    </ligand>
</feature>
<dbReference type="PANTHER" id="PTHR46018">
    <property type="entry name" value="ZINC PHOSPHODIESTERASE ELAC PROTEIN 1"/>
    <property type="match status" value="1"/>
</dbReference>
<dbReference type="SUPFAM" id="SSF56281">
    <property type="entry name" value="Metallo-hydrolase/oxidoreductase"/>
    <property type="match status" value="1"/>
</dbReference>
<dbReference type="Gene3D" id="3.60.15.10">
    <property type="entry name" value="Ribonuclease Z/Hydroxyacylglutathione hydrolase-like"/>
    <property type="match status" value="1"/>
</dbReference>
<evidence type="ECO:0000256" key="7">
    <source>
        <dbReference type="ARBA" id="ARBA00022833"/>
    </source>
</evidence>
<evidence type="ECO:0000256" key="2">
    <source>
        <dbReference type="ARBA" id="ARBA00022694"/>
    </source>
</evidence>
<dbReference type="EMBL" id="JAERQG010000004">
    <property type="protein sequence ID" value="MBL0766705.1"/>
    <property type="molecule type" value="Genomic_DNA"/>
</dbReference>
<reference evidence="9" key="1">
    <citation type="submission" date="2021-01" db="EMBL/GenBank/DDBJ databases">
        <title>Marivirga sp. nov., isolated from intertidal surface sediments.</title>
        <authorList>
            <person name="Zhang M."/>
        </authorList>
    </citation>
    <scope>NUCLEOTIDE SEQUENCE</scope>
    <source>
        <strain evidence="9">SM1354</strain>
    </source>
</reference>
<organism evidence="9 10">
    <name type="scientific">Marivirga atlantica</name>
    <dbReference type="NCBI Taxonomy" id="1548457"/>
    <lineage>
        <taxon>Bacteria</taxon>
        <taxon>Pseudomonadati</taxon>
        <taxon>Bacteroidota</taxon>
        <taxon>Cytophagia</taxon>
        <taxon>Cytophagales</taxon>
        <taxon>Marivirgaceae</taxon>
        <taxon>Marivirga</taxon>
    </lineage>
</organism>
<sequence>MPFEVQILGSNSAAPAHGRHHTSQSVRIQNYQFLIDCGESAQLQMKRYGVKKNRLSHIFISHLHGDHFLGLMGLLSTMHLNGRKHELTVYGPIGLADIITIQLKYSNTRLSYPLNFVELRSEQSELILDNKVVSVFTIPLKHKIQCNGFLFKEKPKPRKLIKEKIESVDLKIAEINSLKNGEDVLDEDGKLKYSIAEFTLPPRKSRSYAFCSDTIYNEEIIPLIKDVDLLYHESTFLHELIDRAKQTFHTTVKQAATIAKKADVHRLILGHFSNRYRELEPLLAEARSEFKESYLGEEGLTFYVED</sequence>
<dbReference type="EC" id="3.1.26.11" evidence="8"/>
<dbReference type="InterPro" id="IPR013471">
    <property type="entry name" value="RNase_Z/BN"/>
</dbReference>
<keyword evidence="2 8" id="KW-0819">tRNA processing</keyword>
<dbReference type="NCBIfam" id="TIGR02651">
    <property type="entry name" value="RNase_Z"/>
    <property type="match status" value="1"/>
</dbReference>
<comment type="subunit">
    <text evidence="1 8">Homodimer.</text>
</comment>
<feature type="binding site" evidence="8">
    <location>
        <position position="213"/>
    </location>
    <ligand>
        <name>Zn(2+)</name>
        <dbReference type="ChEBI" id="CHEBI:29105"/>
        <label>2</label>
        <note>catalytic</note>
    </ligand>
</feature>
<dbReference type="Proteomes" id="UP000642920">
    <property type="component" value="Unassembled WGS sequence"/>
</dbReference>
<name>A0A937AAN8_9BACT</name>
<dbReference type="AlphaFoldDB" id="A0A937AAN8"/>
<evidence type="ECO:0000313" key="9">
    <source>
        <dbReference type="EMBL" id="MBL0766705.1"/>
    </source>
</evidence>
<evidence type="ECO:0000313" key="10">
    <source>
        <dbReference type="Proteomes" id="UP000642920"/>
    </source>
</evidence>
<comment type="function">
    <text evidence="8">Zinc phosphodiesterase, which displays some tRNA 3'-processing endonuclease activity. Probably involved in tRNA maturation, by removing a 3'-trailer from precursor tRNA.</text>
</comment>
<feature type="binding site" evidence="8">
    <location>
        <position position="142"/>
    </location>
    <ligand>
        <name>Zn(2+)</name>
        <dbReference type="ChEBI" id="CHEBI:29105"/>
        <label>1</label>
        <note>catalytic</note>
    </ligand>
</feature>